<organism evidence="2 3">
    <name type="scientific">Acacia crassicarpa</name>
    <name type="common">northern wattle</name>
    <dbReference type="NCBI Taxonomy" id="499986"/>
    <lineage>
        <taxon>Eukaryota</taxon>
        <taxon>Viridiplantae</taxon>
        <taxon>Streptophyta</taxon>
        <taxon>Embryophyta</taxon>
        <taxon>Tracheophyta</taxon>
        <taxon>Spermatophyta</taxon>
        <taxon>Magnoliopsida</taxon>
        <taxon>eudicotyledons</taxon>
        <taxon>Gunneridae</taxon>
        <taxon>Pentapetalae</taxon>
        <taxon>rosids</taxon>
        <taxon>fabids</taxon>
        <taxon>Fabales</taxon>
        <taxon>Fabaceae</taxon>
        <taxon>Caesalpinioideae</taxon>
        <taxon>mimosoid clade</taxon>
        <taxon>Acacieae</taxon>
        <taxon>Acacia</taxon>
    </lineage>
</organism>
<dbReference type="EMBL" id="JAWXYG010000004">
    <property type="protein sequence ID" value="KAK4273703.1"/>
    <property type="molecule type" value="Genomic_DNA"/>
</dbReference>
<sequence>MSTYLVSYTSFTIHNSSIPKRIKNAQVGDNKMPNYNKSNSRIHKKNKQKRTRIEPFIIHLHLRHNLLLINIRASSSLSRGLLGLRPIVCSPIESSRLNRL</sequence>
<feature type="region of interest" description="Disordered" evidence="1">
    <location>
        <begin position="28"/>
        <end position="48"/>
    </location>
</feature>
<evidence type="ECO:0000313" key="2">
    <source>
        <dbReference type="EMBL" id="KAK4273703.1"/>
    </source>
</evidence>
<evidence type="ECO:0000313" key="3">
    <source>
        <dbReference type="Proteomes" id="UP001293593"/>
    </source>
</evidence>
<name>A0AAE1JT26_9FABA</name>
<dbReference type="Proteomes" id="UP001293593">
    <property type="component" value="Unassembled WGS sequence"/>
</dbReference>
<protein>
    <submittedName>
        <fullName evidence="2">Uncharacterized protein</fullName>
    </submittedName>
</protein>
<dbReference type="AlphaFoldDB" id="A0AAE1JT26"/>
<proteinExistence type="predicted"/>
<gene>
    <name evidence="2" type="ORF">QN277_017045</name>
</gene>
<keyword evidence="3" id="KW-1185">Reference proteome</keyword>
<accession>A0AAE1JT26</accession>
<comment type="caution">
    <text evidence="2">The sequence shown here is derived from an EMBL/GenBank/DDBJ whole genome shotgun (WGS) entry which is preliminary data.</text>
</comment>
<reference evidence="2" key="1">
    <citation type="submission" date="2023-10" db="EMBL/GenBank/DDBJ databases">
        <title>Chromosome-level genome of the transformable northern wattle, Acacia crassicarpa.</title>
        <authorList>
            <person name="Massaro I."/>
            <person name="Sinha N.R."/>
            <person name="Poethig S."/>
            <person name="Leichty A.R."/>
        </authorList>
    </citation>
    <scope>NUCLEOTIDE SEQUENCE</scope>
    <source>
        <strain evidence="2">Acra3RX</strain>
        <tissue evidence="2">Leaf</tissue>
    </source>
</reference>
<evidence type="ECO:0000256" key="1">
    <source>
        <dbReference type="SAM" id="MobiDB-lite"/>
    </source>
</evidence>